<name>A0A6G0S110_9STRA</name>
<dbReference type="EMBL" id="QXFY01000360">
    <property type="protein sequence ID" value="KAE9346715.1"/>
    <property type="molecule type" value="Genomic_DNA"/>
</dbReference>
<evidence type="ECO:0000313" key="3">
    <source>
        <dbReference type="Proteomes" id="UP000486351"/>
    </source>
</evidence>
<dbReference type="AlphaFoldDB" id="A0A6G0S110"/>
<organism evidence="2 3">
    <name type="scientific">Phytophthora fragariae</name>
    <dbReference type="NCBI Taxonomy" id="53985"/>
    <lineage>
        <taxon>Eukaryota</taxon>
        <taxon>Sar</taxon>
        <taxon>Stramenopiles</taxon>
        <taxon>Oomycota</taxon>
        <taxon>Peronosporomycetes</taxon>
        <taxon>Peronosporales</taxon>
        <taxon>Peronosporaceae</taxon>
        <taxon>Phytophthora</taxon>
    </lineage>
</organism>
<reference evidence="2 3" key="1">
    <citation type="submission" date="2018-09" db="EMBL/GenBank/DDBJ databases">
        <title>Genomic investigation of the strawberry pathogen Phytophthora fragariae indicates pathogenicity is determined by transcriptional variation in three key races.</title>
        <authorList>
            <person name="Adams T.M."/>
            <person name="Armitage A.D."/>
            <person name="Sobczyk M.K."/>
            <person name="Bates H.J."/>
            <person name="Dunwell J.M."/>
            <person name="Nellist C.F."/>
            <person name="Harrison R.J."/>
        </authorList>
    </citation>
    <scope>NUCLEOTIDE SEQUENCE [LARGE SCALE GENOMIC DNA]</scope>
    <source>
        <strain evidence="2 3">NOV-77</strain>
    </source>
</reference>
<keyword evidence="1" id="KW-1133">Transmembrane helix</keyword>
<sequence length="228" mass="25753">MIDFCRLYSEDRLSQLDVCVLAAPITDLPPPRTMAPNLKMMGLTLSLAIATRSVLDPDNSLHTGVIRALYGLSQLFCYAVMLYLYIKAKNNTESGVVTVKEDLGFGQTGERDEKITVAEHDQRMVWKELQRYALGSVVTVLIHWKWGFFPPLVIQTITQPFNLFQSPIVKVTLLGEKAWGELRRPWVDRNDMSKSISSWNDTIMSALGEPPVKINKKASKKAAKRKNK</sequence>
<keyword evidence="1" id="KW-0812">Transmembrane</keyword>
<proteinExistence type="predicted"/>
<gene>
    <name evidence="2" type="ORF">PF008_g8156</name>
</gene>
<dbReference type="Proteomes" id="UP000486351">
    <property type="component" value="Unassembled WGS sequence"/>
</dbReference>
<dbReference type="Pfam" id="PF10032">
    <property type="entry name" value="Pho88"/>
    <property type="match status" value="1"/>
</dbReference>
<dbReference type="GO" id="GO:0005739">
    <property type="term" value="C:mitochondrion"/>
    <property type="evidence" value="ECO:0007669"/>
    <property type="project" value="TreeGrafter"/>
</dbReference>
<evidence type="ECO:0000256" key="1">
    <source>
        <dbReference type="SAM" id="Phobius"/>
    </source>
</evidence>
<comment type="caution">
    <text evidence="2">The sequence shown here is derived from an EMBL/GenBank/DDBJ whole genome shotgun (WGS) entry which is preliminary data.</text>
</comment>
<dbReference type="GO" id="GO:0045047">
    <property type="term" value="P:protein targeting to ER"/>
    <property type="evidence" value="ECO:0007669"/>
    <property type="project" value="InterPro"/>
</dbReference>
<accession>A0A6G0S110</accession>
<feature type="transmembrane region" description="Helical" evidence="1">
    <location>
        <begin position="67"/>
        <end position="86"/>
    </location>
</feature>
<dbReference type="PANTHER" id="PTHR28112">
    <property type="entry name" value="SRP-INDEPENDENT TARGETING PROTEIN 3"/>
    <property type="match status" value="1"/>
</dbReference>
<keyword evidence="1" id="KW-0472">Membrane</keyword>
<dbReference type="GO" id="GO:0005783">
    <property type="term" value="C:endoplasmic reticulum"/>
    <property type="evidence" value="ECO:0007669"/>
    <property type="project" value="InterPro"/>
</dbReference>
<protein>
    <submittedName>
        <fullName evidence="2">Uncharacterized protein</fullName>
    </submittedName>
</protein>
<evidence type="ECO:0000313" key="2">
    <source>
        <dbReference type="EMBL" id="KAE9346715.1"/>
    </source>
</evidence>
<dbReference type="PANTHER" id="PTHR28112:SF1">
    <property type="entry name" value="SRP-INDEPENDENT TARGETING PROTEIN 3"/>
    <property type="match status" value="1"/>
</dbReference>
<dbReference type="InterPro" id="IPR012098">
    <property type="entry name" value="SND3_fun"/>
</dbReference>